<dbReference type="Proteomes" id="UP000265361">
    <property type="component" value="Unassembled WGS sequence"/>
</dbReference>
<proteinExistence type="predicted"/>
<organism evidence="1 2">
    <name type="scientific">Clavibacter nebraskensis</name>
    <dbReference type="NCBI Taxonomy" id="31963"/>
    <lineage>
        <taxon>Bacteria</taxon>
        <taxon>Bacillati</taxon>
        <taxon>Actinomycetota</taxon>
        <taxon>Actinomycetes</taxon>
        <taxon>Micrococcales</taxon>
        <taxon>Microbacteriaceae</taxon>
        <taxon>Clavibacter</taxon>
    </lineage>
</organism>
<evidence type="ECO:0008006" key="3">
    <source>
        <dbReference type="Google" id="ProtNLM"/>
    </source>
</evidence>
<protein>
    <recommendedName>
        <fullName evidence="3">GNAT family N-acetyltransferase</fullName>
    </recommendedName>
</protein>
<comment type="caution">
    <text evidence="1">The sequence shown here is derived from an EMBL/GenBank/DDBJ whole genome shotgun (WGS) entry which is preliminary data.</text>
</comment>
<sequence>MTAIEVRALAASEVGRLEQEEPPGRGFARAMWAAQAAGGSTLLVAWDGDRRHRDRPALARGTLRGL</sequence>
<dbReference type="AlphaFoldDB" id="A0A399PBA7"/>
<evidence type="ECO:0000313" key="2">
    <source>
        <dbReference type="Proteomes" id="UP000265361"/>
    </source>
</evidence>
<evidence type="ECO:0000313" key="1">
    <source>
        <dbReference type="EMBL" id="RIJ03310.1"/>
    </source>
</evidence>
<dbReference type="EMBL" id="QWED01000604">
    <property type="protein sequence ID" value="RIJ03310.1"/>
    <property type="molecule type" value="Genomic_DNA"/>
</dbReference>
<feature type="non-terminal residue" evidence="1">
    <location>
        <position position="66"/>
    </location>
</feature>
<gene>
    <name evidence="1" type="ORF">DZF97_14215</name>
</gene>
<accession>A0A399PBA7</accession>
<name>A0A399PBA7_9MICO</name>
<reference evidence="1 2" key="1">
    <citation type="submission" date="2018-08" db="EMBL/GenBank/DDBJ databases">
        <title>Genome Sequence of Clavibacter michiganensis Subspecies type strains, and the Atypical Peach-Colored Strains Isolated from Tomato.</title>
        <authorList>
            <person name="Osdaghi E."/>
            <person name="Portier P."/>
            <person name="Briand M."/>
            <person name="Jacques M.-A."/>
        </authorList>
    </citation>
    <scope>NUCLEOTIDE SEQUENCE [LARGE SCALE GENOMIC DNA]</scope>
    <source>
        <strain evidence="1 2">CFBP 7577</strain>
    </source>
</reference>